<accession>A0ABX8B4H3</accession>
<reference evidence="5 6" key="1">
    <citation type="submission" date="2021-03" db="EMBL/GenBank/DDBJ databases">
        <title>Genomic and phenotypic characterization of Chloracidobacterium isolates provides evidence for multiple species.</title>
        <authorList>
            <person name="Saini M.K."/>
            <person name="Costas A.M.G."/>
            <person name="Tank M."/>
            <person name="Bryant D.A."/>
        </authorList>
    </citation>
    <scope>NUCLEOTIDE SEQUENCE [LARGE SCALE GENOMIC DNA]</scope>
    <source>
        <strain evidence="5 6">N</strain>
    </source>
</reference>
<keyword evidence="1" id="KW-0547">Nucleotide-binding</keyword>
<evidence type="ECO:0000256" key="3">
    <source>
        <dbReference type="ARBA" id="ARBA00022840"/>
    </source>
</evidence>
<dbReference type="Pfam" id="PF02682">
    <property type="entry name" value="CT_C_D"/>
    <property type="match status" value="1"/>
</dbReference>
<dbReference type="NCBIfam" id="TIGR00370">
    <property type="entry name" value="5-oxoprolinase subunit PxpB"/>
    <property type="match status" value="1"/>
</dbReference>
<dbReference type="EC" id="3.5.2.9" evidence="5"/>
<dbReference type="InterPro" id="IPR010016">
    <property type="entry name" value="PxpB"/>
</dbReference>
<keyword evidence="3" id="KW-0067">ATP-binding</keyword>
<dbReference type="InterPro" id="IPR003833">
    <property type="entry name" value="CT_C_D"/>
</dbReference>
<feature type="domain" description="Carboxyltransferase" evidence="4">
    <location>
        <begin position="1"/>
        <end position="211"/>
    </location>
</feature>
<evidence type="ECO:0000259" key="4">
    <source>
        <dbReference type="SMART" id="SM00796"/>
    </source>
</evidence>
<organism evidence="5 6">
    <name type="scientific">Chloracidobacterium sp. N</name>
    <dbReference type="NCBI Taxonomy" id="2821540"/>
    <lineage>
        <taxon>Bacteria</taxon>
        <taxon>Pseudomonadati</taxon>
        <taxon>Acidobacteriota</taxon>
        <taxon>Terriglobia</taxon>
        <taxon>Terriglobales</taxon>
        <taxon>Acidobacteriaceae</taxon>
        <taxon>Chloracidobacterium</taxon>
        <taxon>Chloracidobacterium aggregatum</taxon>
    </lineage>
</organism>
<dbReference type="Proteomes" id="UP000677668">
    <property type="component" value="Chromosome 1"/>
</dbReference>
<evidence type="ECO:0000256" key="1">
    <source>
        <dbReference type="ARBA" id="ARBA00022741"/>
    </source>
</evidence>
<dbReference type="SUPFAM" id="SSF50891">
    <property type="entry name" value="Cyclophilin-like"/>
    <property type="match status" value="1"/>
</dbReference>
<dbReference type="InterPro" id="IPR029000">
    <property type="entry name" value="Cyclophilin-like_dom_sf"/>
</dbReference>
<name>A0ABX8B4H3_9BACT</name>
<evidence type="ECO:0000256" key="2">
    <source>
        <dbReference type="ARBA" id="ARBA00022801"/>
    </source>
</evidence>
<proteinExistence type="predicted"/>
<keyword evidence="6" id="KW-1185">Reference proteome</keyword>
<evidence type="ECO:0000313" key="5">
    <source>
        <dbReference type="EMBL" id="QUV94394.1"/>
    </source>
</evidence>
<dbReference type="PANTHER" id="PTHR34698:SF2">
    <property type="entry name" value="5-OXOPROLINASE SUBUNIT B"/>
    <property type="match status" value="1"/>
</dbReference>
<dbReference type="SUPFAM" id="SSF160467">
    <property type="entry name" value="PH0987 N-terminal domain-like"/>
    <property type="match status" value="1"/>
</dbReference>
<dbReference type="SMART" id="SM00796">
    <property type="entry name" value="AHS1"/>
    <property type="match status" value="1"/>
</dbReference>
<keyword evidence="2 5" id="KW-0378">Hydrolase</keyword>
<dbReference type="Gene3D" id="3.30.1360.40">
    <property type="match status" value="1"/>
</dbReference>
<dbReference type="Gene3D" id="2.40.100.10">
    <property type="entry name" value="Cyclophilin-like"/>
    <property type="match status" value="1"/>
</dbReference>
<sequence length="245" mass="26600">MRIFPIADDALTVEFGQSISPALHEQVCRLDQALAAQPFAGLRETVPAYASLGVFYAPDQVARAYPTYPSAQAAVISHIEGLLRDLPPADGFSRRRITLPVCYDLRCGPDLPFVAQQHGLSVEEVIARHTAPVYRVFMLGFLPGFAYLGLVDERIATPRRPTPRPHVPAGSVGIAGRQTGIYPTASPGGWQLIGRTPVRMFEPFAPQPARLQPGDEVCFYPIGYEDWLAALAAEAGSAERFTGQA</sequence>
<protein>
    <submittedName>
        <fullName evidence="5">5-oxoprolinase subunit PxpB</fullName>
        <ecNumber evidence="5">3.5.2.9</ecNumber>
    </submittedName>
</protein>
<evidence type="ECO:0000313" key="6">
    <source>
        <dbReference type="Proteomes" id="UP000677668"/>
    </source>
</evidence>
<dbReference type="GO" id="GO:0017168">
    <property type="term" value="F:5-oxoprolinase (ATP-hydrolyzing) activity"/>
    <property type="evidence" value="ECO:0007669"/>
    <property type="project" value="UniProtKB-EC"/>
</dbReference>
<dbReference type="RefSeq" id="WP_211422690.1">
    <property type="nucleotide sequence ID" value="NZ_CP072642.1"/>
</dbReference>
<dbReference type="PANTHER" id="PTHR34698">
    <property type="entry name" value="5-OXOPROLINASE SUBUNIT B"/>
    <property type="match status" value="1"/>
</dbReference>
<gene>
    <name evidence="5" type="primary">pxpB</name>
    <name evidence="5" type="ORF">J8C05_02810</name>
</gene>
<dbReference type="EMBL" id="CP072642">
    <property type="protein sequence ID" value="QUV94394.1"/>
    <property type="molecule type" value="Genomic_DNA"/>
</dbReference>